<organism evidence="5 6">
    <name type="scientific">Leptothrix cholodnii (strain ATCC 51168 / LMG 8142 / SP-6)</name>
    <name type="common">Leptothrix discophora (strain SP-6)</name>
    <dbReference type="NCBI Taxonomy" id="395495"/>
    <lineage>
        <taxon>Bacteria</taxon>
        <taxon>Pseudomonadati</taxon>
        <taxon>Pseudomonadota</taxon>
        <taxon>Betaproteobacteria</taxon>
        <taxon>Burkholderiales</taxon>
        <taxon>Sphaerotilaceae</taxon>
        <taxon>Leptothrix</taxon>
    </lineage>
</organism>
<feature type="domain" description="HTH luxR-type" evidence="4">
    <location>
        <begin position="198"/>
        <end position="263"/>
    </location>
</feature>
<keyword evidence="1" id="KW-0805">Transcription regulation</keyword>
<evidence type="ECO:0000259" key="4">
    <source>
        <dbReference type="PROSITE" id="PS50043"/>
    </source>
</evidence>
<dbReference type="OrthoDB" id="135231at2"/>
<dbReference type="GO" id="GO:0006355">
    <property type="term" value="P:regulation of DNA-templated transcription"/>
    <property type="evidence" value="ECO:0007669"/>
    <property type="project" value="InterPro"/>
</dbReference>
<evidence type="ECO:0000313" key="5">
    <source>
        <dbReference type="EMBL" id="ACB33642.1"/>
    </source>
</evidence>
<dbReference type="CDD" id="cd06170">
    <property type="entry name" value="LuxR_C_like"/>
    <property type="match status" value="1"/>
</dbReference>
<keyword evidence="6" id="KW-1185">Reference proteome</keyword>
<dbReference type="PROSITE" id="PS50043">
    <property type="entry name" value="HTH_LUXR_2"/>
    <property type="match status" value="1"/>
</dbReference>
<protein>
    <submittedName>
        <fullName evidence="5">Transcriptional regulator, LuxR family</fullName>
    </submittedName>
</protein>
<dbReference type="PANTHER" id="PTHR44688">
    <property type="entry name" value="DNA-BINDING TRANSCRIPTIONAL ACTIVATOR DEVR_DOSR"/>
    <property type="match status" value="1"/>
</dbReference>
<evidence type="ECO:0000256" key="1">
    <source>
        <dbReference type="ARBA" id="ARBA00023015"/>
    </source>
</evidence>
<evidence type="ECO:0000256" key="3">
    <source>
        <dbReference type="ARBA" id="ARBA00023163"/>
    </source>
</evidence>
<dbReference type="InterPro" id="IPR036388">
    <property type="entry name" value="WH-like_DNA-bd_sf"/>
</dbReference>
<dbReference type="Pfam" id="PF00196">
    <property type="entry name" value="GerE"/>
    <property type="match status" value="1"/>
</dbReference>
<gene>
    <name evidence="5" type="ordered locus">Lcho_1374</name>
</gene>
<proteinExistence type="predicted"/>
<dbReference type="Gene3D" id="1.10.10.10">
    <property type="entry name" value="Winged helix-like DNA-binding domain superfamily/Winged helix DNA-binding domain"/>
    <property type="match status" value="1"/>
</dbReference>
<dbReference type="RefSeq" id="WP_012346404.1">
    <property type="nucleotide sequence ID" value="NC_010524.1"/>
</dbReference>
<evidence type="ECO:0000313" key="6">
    <source>
        <dbReference type="Proteomes" id="UP000001693"/>
    </source>
</evidence>
<dbReference type="SMART" id="SM00421">
    <property type="entry name" value="HTH_LUXR"/>
    <property type="match status" value="1"/>
</dbReference>
<dbReference type="InterPro" id="IPR016032">
    <property type="entry name" value="Sig_transdc_resp-reg_C-effctor"/>
</dbReference>
<dbReference type="GO" id="GO:0003677">
    <property type="term" value="F:DNA binding"/>
    <property type="evidence" value="ECO:0007669"/>
    <property type="project" value="UniProtKB-KW"/>
</dbReference>
<dbReference type="InterPro" id="IPR000792">
    <property type="entry name" value="Tscrpt_reg_LuxR_C"/>
</dbReference>
<dbReference type="PANTHER" id="PTHR44688:SF16">
    <property type="entry name" value="DNA-BINDING TRANSCRIPTIONAL ACTIVATOR DEVR_DOSR"/>
    <property type="match status" value="1"/>
</dbReference>
<keyword evidence="2" id="KW-0238">DNA-binding</keyword>
<dbReference type="SUPFAM" id="SSF46894">
    <property type="entry name" value="C-terminal effector domain of the bipartite response regulators"/>
    <property type="match status" value="1"/>
</dbReference>
<dbReference type="eggNOG" id="COG2197">
    <property type="taxonomic scope" value="Bacteria"/>
</dbReference>
<dbReference type="PRINTS" id="PR00038">
    <property type="entry name" value="HTHLUXR"/>
</dbReference>
<accession>B1Y715</accession>
<dbReference type="EMBL" id="CP001013">
    <property type="protein sequence ID" value="ACB33642.1"/>
    <property type="molecule type" value="Genomic_DNA"/>
</dbReference>
<dbReference type="Proteomes" id="UP000001693">
    <property type="component" value="Chromosome"/>
</dbReference>
<dbReference type="AlphaFoldDB" id="B1Y715"/>
<sequence>MPQPQSVERVPVEPEVSLQPQDIEALALNLDASLNVHTRSHFFTWTQGLLQGLIHHEALICVLRCPESATWRVDSFSTRVADSTVFAAPLLRDIALVPRLVDAWKGAHHLPIVLPARRDGVLGSGAWVAELERIAATRLAVHGCHDIDGDANCLFLLACQGDSPDPRELCLLRLVVPFLREAWVRSQMIGGRHDDLPAPHGHAVITVREQEILKWIYLGKSNSEIGQILGISALTVKNHVQKMLHKLNVVNRAQAVGRAIEAHLIQI</sequence>
<evidence type="ECO:0000256" key="2">
    <source>
        <dbReference type="ARBA" id="ARBA00023125"/>
    </source>
</evidence>
<dbReference type="KEGG" id="lch:Lcho_1374"/>
<keyword evidence="3" id="KW-0804">Transcription</keyword>
<reference evidence="5 6" key="1">
    <citation type="submission" date="2008-03" db="EMBL/GenBank/DDBJ databases">
        <title>Complete sequence of Leptothrix cholodnii SP-6.</title>
        <authorList>
            <consortium name="US DOE Joint Genome Institute"/>
            <person name="Copeland A."/>
            <person name="Lucas S."/>
            <person name="Lapidus A."/>
            <person name="Glavina del Rio T."/>
            <person name="Dalin E."/>
            <person name="Tice H."/>
            <person name="Bruce D."/>
            <person name="Goodwin L."/>
            <person name="Pitluck S."/>
            <person name="Chertkov O."/>
            <person name="Brettin T."/>
            <person name="Detter J.C."/>
            <person name="Han C."/>
            <person name="Kuske C.R."/>
            <person name="Schmutz J."/>
            <person name="Larimer F."/>
            <person name="Land M."/>
            <person name="Hauser L."/>
            <person name="Kyrpides N."/>
            <person name="Lykidis A."/>
            <person name="Emerson D."/>
            <person name="Richardson P."/>
        </authorList>
    </citation>
    <scope>NUCLEOTIDE SEQUENCE [LARGE SCALE GENOMIC DNA]</scope>
    <source>
        <strain evidence="6">ATCC 51168 / LMG 8142 / SP-6</strain>
    </source>
</reference>
<dbReference type="STRING" id="395495.Lcho_1374"/>
<name>B1Y715_LEPCP</name>
<dbReference type="HOGENOM" id="CLU_072786_3_0_4"/>